<dbReference type="InterPro" id="IPR011013">
    <property type="entry name" value="Gal_mutarotase_sf_dom"/>
</dbReference>
<reference evidence="1" key="2">
    <citation type="submission" date="2015-09" db="EMBL/GenBank/DDBJ databases">
        <title>Draft genome sequence of Mycobacterium neoaurum DSM 44074.</title>
        <authorList>
            <person name="Croce O."/>
            <person name="Robert C."/>
            <person name="Raoult D."/>
            <person name="Drancourt M."/>
        </authorList>
    </citation>
    <scope>NUCLEOTIDE SEQUENCE</scope>
    <source>
        <strain evidence="1">DSM 44074</strain>
    </source>
</reference>
<dbReference type="GO" id="GO:0006006">
    <property type="term" value="P:glucose metabolic process"/>
    <property type="evidence" value="ECO:0007669"/>
    <property type="project" value="TreeGrafter"/>
</dbReference>
<dbReference type="RefSeq" id="WP_030134607.1">
    <property type="nucleotide sequence ID" value="NZ_LK021340.1"/>
</dbReference>
<organism evidence="1 2">
    <name type="scientific">Mycolicibacterium neoaurum</name>
    <name type="common">Mycobacterium neoaurum</name>
    <dbReference type="NCBI Taxonomy" id="1795"/>
    <lineage>
        <taxon>Bacteria</taxon>
        <taxon>Bacillati</taxon>
        <taxon>Actinomycetota</taxon>
        <taxon>Actinomycetes</taxon>
        <taxon>Mycobacteriales</taxon>
        <taxon>Mycobacteriaceae</taxon>
        <taxon>Mycolicibacterium</taxon>
    </lineage>
</organism>
<dbReference type="InterPro" id="IPR037480">
    <property type="entry name" value="YihR-like"/>
</dbReference>
<dbReference type="Proteomes" id="UP000028864">
    <property type="component" value="Unassembled WGS sequence"/>
</dbReference>
<sequence>MKAHGDQYSLNADSARAVITAVGAGIRQLSVDGIDLTPGYRADVVRPYYAGAVLMPWPNRVRDGRWSLDGEPQRLDITEPEHGNALHGLLCFTAYQPVAQTDSSITLAATVFPQHGYPFTLATTVRYTLVGDGLQVTHSVTNTGSRPAPVAIGAHPFLCIGDVPAADLTLTVRADTHIDVDDRLNPVGSGPVSDGNWDLRAGRRVADLDLDDSWTDLHIVDGGSTHTLRAPDGRTVSLWADEQFGYVHVFTTRRYPTADGLGTAVAIEPMTAPADALNSGRGLRWVAPSTTWSASWSITFG</sequence>
<dbReference type="GO" id="GO:0033499">
    <property type="term" value="P:galactose catabolic process via UDP-galactose, Leloir pathway"/>
    <property type="evidence" value="ECO:0007669"/>
    <property type="project" value="TreeGrafter"/>
</dbReference>
<dbReference type="EMBL" id="LK021340">
    <property type="protein sequence ID" value="CDQ46403.1"/>
    <property type="molecule type" value="Genomic_DNA"/>
</dbReference>
<dbReference type="InterPro" id="IPR014718">
    <property type="entry name" value="GH-type_carb-bd"/>
</dbReference>
<gene>
    <name evidence="1" type="ORF">BN1047_04310</name>
</gene>
<dbReference type="Gene3D" id="2.70.98.10">
    <property type="match status" value="1"/>
</dbReference>
<dbReference type="GO" id="GO:0030246">
    <property type="term" value="F:carbohydrate binding"/>
    <property type="evidence" value="ECO:0007669"/>
    <property type="project" value="InterPro"/>
</dbReference>
<dbReference type="CDD" id="cd09022">
    <property type="entry name" value="Aldose_epim_Ec_YihR"/>
    <property type="match status" value="1"/>
</dbReference>
<dbReference type="AlphaFoldDB" id="A0AAV2WRF2"/>
<dbReference type="Pfam" id="PF01263">
    <property type="entry name" value="Aldose_epim"/>
    <property type="match status" value="1"/>
</dbReference>
<proteinExistence type="predicted"/>
<dbReference type="GO" id="GO:0004034">
    <property type="term" value="F:aldose 1-epimerase activity"/>
    <property type="evidence" value="ECO:0007669"/>
    <property type="project" value="TreeGrafter"/>
</dbReference>
<accession>A0AAV2WRF2</accession>
<evidence type="ECO:0000313" key="2">
    <source>
        <dbReference type="Proteomes" id="UP000028864"/>
    </source>
</evidence>
<protein>
    <submittedName>
        <fullName evidence="1">Galactose mutarotase</fullName>
    </submittedName>
</protein>
<dbReference type="InterPro" id="IPR008183">
    <property type="entry name" value="Aldose_1/G6P_1-epimerase"/>
</dbReference>
<evidence type="ECO:0000313" key="1">
    <source>
        <dbReference type="EMBL" id="CDQ46403.1"/>
    </source>
</evidence>
<reference evidence="1" key="1">
    <citation type="submission" date="2014-05" db="EMBL/GenBank/DDBJ databases">
        <authorList>
            <person name="Urmite Genomes"/>
        </authorList>
    </citation>
    <scope>NUCLEOTIDE SEQUENCE</scope>
    <source>
        <strain evidence="1">DSM 44074</strain>
    </source>
</reference>
<name>A0AAV2WRF2_MYCNE</name>
<dbReference type="PANTHER" id="PTHR10091">
    <property type="entry name" value="ALDOSE-1-EPIMERASE"/>
    <property type="match status" value="1"/>
</dbReference>
<dbReference type="SUPFAM" id="SSF74650">
    <property type="entry name" value="Galactose mutarotase-like"/>
    <property type="match status" value="1"/>
</dbReference>
<dbReference type="PANTHER" id="PTHR10091:SF0">
    <property type="entry name" value="GALACTOSE MUTAROTASE"/>
    <property type="match status" value="1"/>
</dbReference>